<name>A0A9P6CYG1_9AGAR</name>
<dbReference type="GO" id="GO:0008233">
    <property type="term" value="F:peptidase activity"/>
    <property type="evidence" value="ECO:0007669"/>
    <property type="project" value="UniProtKB-KW"/>
</dbReference>
<evidence type="ECO:0000256" key="3">
    <source>
        <dbReference type="ARBA" id="ARBA00022801"/>
    </source>
</evidence>
<dbReference type="Gene3D" id="3.30.70.360">
    <property type="match status" value="1"/>
</dbReference>
<dbReference type="EMBL" id="MU155147">
    <property type="protein sequence ID" value="KAF9484042.1"/>
    <property type="molecule type" value="Genomic_DNA"/>
</dbReference>
<dbReference type="Proteomes" id="UP000807469">
    <property type="component" value="Unassembled WGS sequence"/>
</dbReference>
<dbReference type="InterPro" id="IPR051458">
    <property type="entry name" value="Cyt/Met_Dipeptidase"/>
</dbReference>
<evidence type="ECO:0000256" key="2">
    <source>
        <dbReference type="ARBA" id="ARBA00022723"/>
    </source>
</evidence>
<dbReference type="OrthoDB" id="7832001at2759"/>
<protein>
    <recommendedName>
        <fullName evidence="7">Peptidase M20 dimerisation domain-containing protein</fullName>
    </recommendedName>
</protein>
<evidence type="ECO:0000256" key="4">
    <source>
        <dbReference type="SAM" id="MobiDB-lite"/>
    </source>
</evidence>
<reference evidence="5" key="1">
    <citation type="submission" date="2020-11" db="EMBL/GenBank/DDBJ databases">
        <authorList>
            <consortium name="DOE Joint Genome Institute"/>
            <person name="Ahrendt S."/>
            <person name="Riley R."/>
            <person name="Andreopoulos W."/>
            <person name="Labutti K."/>
            <person name="Pangilinan J."/>
            <person name="Ruiz-Duenas F.J."/>
            <person name="Barrasa J.M."/>
            <person name="Sanchez-Garcia M."/>
            <person name="Camarero S."/>
            <person name="Miyauchi S."/>
            <person name="Serrano A."/>
            <person name="Linde D."/>
            <person name="Babiker R."/>
            <person name="Drula E."/>
            <person name="Ayuso-Fernandez I."/>
            <person name="Pacheco R."/>
            <person name="Padilla G."/>
            <person name="Ferreira P."/>
            <person name="Barriuso J."/>
            <person name="Kellner H."/>
            <person name="Castanera R."/>
            <person name="Alfaro M."/>
            <person name="Ramirez L."/>
            <person name="Pisabarro A.G."/>
            <person name="Kuo A."/>
            <person name="Tritt A."/>
            <person name="Lipzen A."/>
            <person name="He G."/>
            <person name="Yan M."/>
            <person name="Ng V."/>
            <person name="Cullen D."/>
            <person name="Martin F."/>
            <person name="Rosso M.-N."/>
            <person name="Henrissat B."/>
            <person name="Hibbett D."/>
            <person name="Martinez A.T."/>
            <person name="Grigoriev I.V."/>
        </authorList>
    </citation>
    <scope>NUCLEOTIDE SEQUENCE</scope>
    <source>
        <strain evidence="5">CIRM-BRFM 674</strain>
    </source>
</reference>
<evidence type="ECO:0000256" key="1">
    <source>
        <dbReference type="ARBA" id="ARBA00022670"/>
    </source>
</evidence>
<feature type="region of interest" description="Disordered" evidence="4">
    <location>
        <begin position="1"/>
        <end position="55"/>
    </location>
</feature>
<dbReference type="AlphaFoldDB" id="A0A9P6CYG1"/>
<dbReference type="PANTHER" id="PTHR43270">
    <property type="entry name" value="BETA-ALA-HIS DIPEPTIDASE"/>
    <property type="match status" value="1"/>
</dbReference>
<sequence length="271" mass="29945">MHGNQENIQKGGLAGCQKKDGKNRNCPTGNEPPFKSRYEASNSTSQARHRKSSSFTLTTNAERLIRCLADAVANPSVSGDAKDREDVFAMAHWLHEHLKRHTLEGEDLPLAPIIPGQIRNDMEKKTALIYGQFDVQSILEMNGRQKKSDGWDTGPFALTINEKTGRLGGRESSDDKGPILGWLNSDNYWLTTNTPALTYGLRGISFFRVTISGPESDLHSGGIGRMVYEPMTDLIQLLHTLVSPQGDILIKGVDVMVPRSDEDEKSAVQKI</sequence>
<gene>
    <name evidence="5" type="ORF">BDN70DRAFT_917926</name>
</gene>
<accession>A0A9P6CYG1</accession>
<dbReference type="PANTHER" id="PTHR43270:SF4">
    <property type="entry name" value="CARNOSINE DIPEPTIDASE 2, ISOFORM A"/>
    <property type="match status" value="1"/>
</dbReference>
<evidence type="ECO:0000313" key="5">
    <source>
        <dbReference type="EMBL" id="KAF9484042.1"/>
    </source>
</evidence>
<dbReference type="GO" id="GO:0046872">
    <property type="term" value="F:metal ion binding"/>
    <property type="evidence" value="ECO:0007669"/>
    <property type="project" value="UniProtKB-KW"/>
</dbReference>
<evidence type="ECO:0008006" key="7">
    <source>
        <dbReference type="Google" id="ProtNLM"/>
    </source>
</evidence>
<organism evidence="5 6">
    <name type="scientific">Pholiota conissans</name>
    <dbReference type="NCBI Taxonomy" id="109636"/>
    <lineage>
        <taxon>Eukaryota</taxon>
        <taxon>Fungi</taxon>
        <taxon>Dikarya</taxon>
        <taxon>Basidiomycota</taxon>
        <taxon>Agaricomycotina</taxon>
        <taxon>Agaricomycetes</taxon>
        <taxon>Agaricomycetidae</taxon>
        <taxon>Agaricales</taxon>
        <taxon>Agaricineae</taxon>
        <taxon>Strophariaceae</taxon>
        <taxon>Pholiota</taxon>
    </lineage>
</organism>
<dbReference type="SUPFAM" id="SSF53187">
    <property type="entry name" value="Zn-dependent exopeptidases"/>
    <property type="match status" value="1"/>
</dbReference>
<evidence type="ECO:0000313" key="6">
    <source>
        <dbReference type="Proteomes" id="UP000807469"/>
    </source>
</evidence>
<keyword evidence="2" id="KW-0479">Metal-binding</keyword>
<proteinExistence type="predicted"/>
<dbReference type="Gene3D" id="3.40.630.10">
    <property type="entry name" value="Zn peptidases"/>
    <property type="match status" value="2"/>
</dbReference>
<keyword evidence="6" id="KW-1185">Reference proteome</keyword>
<comment type="caution">
    <text evidence="5">The sequence shown here is derived from an EMBL/GenBank/DDBJ whole genome shotgun (WGS) entry which is preliminary data.</text>
</comment>
<keyword evidence="3" id="KW-0378">Hydrolase</keyword>
<dbReference type="GO" id="GO:0006508">
    <property type="term" value="P:proteolysis"/>
    <property type="evidence" value="ECO:0007669"/>
    <property type="project" value="UniProtKB-KW"/>
</dbReference>
<keyword evidence="1" id="KW-0645">Protease</keyword>